<organism evidence="3">
    <name type="scientific">Perkinsus marinus (strain ATCC 50983 / TXsc)</name>
    <dbReference type="NCBI Taxonomy" id="423536"/>
    <lineage>
        <taxon>Eukaryota</taxon>
        <taxon>Sar</taxon>
        <taxon>Alveolata</taxon>
        <taxon>Perkinsozoa</taxon>
        <taxon>Perkinsea</taxon>
        <taxon>Perkinsida</taxon>
        <taxon>Perkinsidae</taxon>
        <taxon>Perkinsus</taxon>
    </lineage>
</organism>
<dbReference type="Proteomes" id="UP000007800">
    <property type="component" value="Unassembled WGS sequence"/>
</dbReference>
<proteinExistence type="predicted"/>
<dbReference type="RefSeq" id="XP_002784586.1">
    <property type="nucleotide sequence ID" value="XM_002784540.1"/>
</dbReference>
<dbReference type="EMBL" id="GG672953">
    <property type="protein sequence ID" value="EER16382.1"/>
    <property type="molecule type" value="Genomic_DNA"/>
</dbReference>
<dbReference type="AlphaFoldDB" id="C5KGL1"/>
<dbReference type="GeneID" id="9063452"/>
<keyword evidence="3" id="KW-1185">Reference proteome</keyword>
<dbReference type="InParanoid" id="C5KGL1"/>
<evidence type="ECO:0000256" key="1">
    <source>
        <dbReference type="SAM" id="Phobius"/>
    </source>
</evidence>
<sequence>LQLPSTHNRHRSLSHLHSSSETSEQIIMIISSIVLIQLLAYGVPLVQAGSYMETYQKYDGFNEEGIYCIMTVKELTQARLVADIELSNGDYDDTCNDVDFDYEISTSGTTNRTTALRESYKLQASSLGVADDDCLQDLASDMNMGSHCRFNAYPKNGHMIFEACNSRFDLSPKS</sequence>
<evidence type="ECO:0000313" key="2">
    <source>
        <dbReference type="EMBL" id="EER16382.1"/>
    </source>
</evidence>
<keyword evidence="1" id="KW-1133">Transmembrane helix</keyword>
<evidence type="ECO:0000313" key="3">
    <source>
        <dbReference type="Proteomes" id="UP000007800"/>
    </source>
</evidence>
<keyword evidence="1" id="KW-0472">Membrane</keyword>
<reference evidence="2 3" key="1">
    <citation type="submission" date="2008-07" db="EMBL/GenBank/DDBJ databases">
        <authorList>
            <person name="El-Sayed N."/>
            <person name="Caler E."/>
            <person name="Inman J."/>
            <person name="Amedeo P."/>
            <person name="Hass B."/>
            <person name="Wortman J."/>
        </authorList>
    </citation>
    <scope>NUCLEOTIDE SEQUENCE [LARGE SCALE GENOMIC DNA]</scope>
    <source>
        <strain evidence="3">ATCC 50983 / TXsc</strain>
    </source>
</reference>
<accession>C5KGL1</accession>
<feature type="non-terminal residue" evidence="2">
    <location>
        <position position="1"/>
    </location>
</feature>
<gene>
    <name evidence="2" type="ORF">Pmar_PMAR015489</name>
</gene>
<keyword evidence="1" id="KW-0812">Transmembrane</keyword>
<protein>
    <submittedName>
        <fullName evidence="2">Uncharacterized protein</fullName>
    </submittedName>
</protein>
<name>C5KGL1_PERM5</name>
<feature type="transmembrane region" description="Helical" evidence="1">
    <location>
        <begin position="26"/>
        <end position="46"/>
    </location>
</feature>